<feature type="transmembrane region" description="Helical" evidence="6">
    <location>
        <begin position="6"/>
        <end position="21"/>
    </location>
</feature>
<evidence type="ECO:0000256" key="4">
    <source>
        <dbReference type="ARBA" id="ARBA00022989"/>
    </source>
</evidence>
<keyword evidence="4 6" id="KW-1133">Transmembrane helix</keyword>
<evidence type="ECO:0000256" key="1">
    <source>
        <dbReference type="ARBA" id="ARBA00004651"/>
    </source>
</evidence>
<dbReference type="STRING" id="623280.SAMN05660226_02705"/>
<name>A0A1T5DCH4_9SPHI</name>
<dbReference type="Pfam" id="PF09678">
    <property type="entry name" value="Caa3_CtaG"/>
    <property type="match status" value="1"/>
</dbReference>
<feature type="transmembrane region" description="Helical" evidence="6">
    <location>
        <begin position="216"/>
        <end position="239"/>
    </location>
</feature>
<proteinExistence type="predicted"/>
<evidence type="ECO:0000313" key="8">
    <source>
        <dbReference type="Proteomes" id="UP000190541"/>
    </source>
</evidence>
<evidence type="ECO:0000256" key="3">
    <source>
        <dbReference type="ARBA" id="ARBA00022692"/>
    </source>
</evidence>
<comment type="subcellular location">
    <subcellularLocation>
        <location evidence="1">Cell membrane</location>
        <topology evidence="1">Multi-pass membrane protein</topology>
    </subcellularLocation>
</comment>
<keyword evidence="5 6" id="KW-0472">Membrane</keyword>
<dbReference type="GO" id="GO:0005886">
    <property type="term" value="C:plasma membrane"/>
    <property type="evidence" value="ECO:0007669"/>
    <property type="project" value="UniProtKB-SubCell"/>
</dbReference>
<keyword evidence="3 6" id="KW-0812">Transmembrane</keyword>
<dbReference type="RefSeq" id="WP_176146201.1">
    <property type="nucleotide sequence ID" value="NZ_FUYS01000006.1"/>
</dbReference>
<sequence>MVLLAVLSAIAAIYAGSYWYVRRRGGKWPAWRALSFVLGISTLMAGGSPPLMERAHHDIYSHMVQHLLIGMFAPIFLVVGAPFTLALKTLPAAPARRLMALLKHKAFRVACHPVAAMVFNIGGMYVLYLSPLYAESLTNPYLHHVIHFHFLAAGYLFTWAIIGPDPVPARPSFQVRAWVLFFSIAAHAFLAKYMYAHFYPRNVPFTGEAIRSAAQMMYYWGDLAELIVAFILFAQTPFAKRLSAMPSRRSIWPPLAWLTLFFQ</sequence>
<keyword evidence="2" id="KW-1003">Cell membrane</keyword>
<evidence type="ECO:0000256" key="5">
    <source>
        <dbReference type="ARBA" id="ARBA00023136"/>
    </source>
</evidence>
<dbReference type="EMBL" id="FUYS01000006">
    <property type="protein sequence ID" value="SKB69346.1"/>
    <property type="molecule type" value="Genomic_DNA"/>
</dbReference>
<feature type="transmembrane region" description="Helical" evidence="6">
    <location>
        <begin position="141"/>
        <end position="163"/>
    </location>
</feature>
<reference evidence="7 8" key="1">
    <citation type="submission" date="2017-02" db="EMBL/GenBank/DDBJ databases">
        <authorList>
            <person name="Peterson S.W."/>
        </authorList>
    </citation>
    <scope>NUCLEOTIDE SEQUENCE [LARGE SCALE GENOMIC DNA]</scope>
    <source>
        <strain evidence="7 8">DSM 22899</strain>
    </source>
</reference>
<evidence type="ECO:0000313" key="7">
    <source>
        <dbReference type="EMBL" id="SKB69346.1"/>
    </source>
</evidence>
<accession>A0A1T5DCH4</accession>
<dbReference type="InterPro" id="IPR019108">
    <property type="entry name" value="Caa3_assmbl_CtaG-rel"/>
</dbReference>
<feature type="transmembrane region" description="Helical" evidence="6">
    <location>
        <begin position="175"/>
        <end position="196"/>
    </location>
</feature>
<organism evidence="7 8">
    <name type="scientific">Parapedobacter luteus</name>
    <dbReference type="NCBI Taxonomy" id="623280"/>
    <lineage>
        <taxon>Bacteria</taxon>
        <taxon>Pseudomonadati</taxon>
        <taxon>Bacteroidota</taxon>
        <taxon>Sphingobacteriia</taxon>
        <taxon>Sphingobacteriales</taxon>
        <taxon>Sphingobacteriaceae</taxon>
        <taxon>Parapedobacter</taxon>
    </lineage>
</organism>
<dbReference type="Proteomes" id="UP000190541">
    <property type="component" value="Unassembled WGS sequence"/>
</dbReference>
<feature type="transmembrane region" description="Helical" evidence="6">
    <location>
        <begin position="64"/>
        <end position="85"/>
    </location>
</feature>
<dbReference type="AlphaFoldDB" id="A0A1T5DCH4"/>
<protein>
    <submittedName>
        <fullName evidence="7">Putative membrane protein</fullName>
    </submittedName>
</protein>
<evidence type="ECO:0000256" key="2">
    <source>
        <dbReference type="ARBA" id="ARBA00022475"/>
    </source>
</evidence>
<evidence type="ECO:0000256" key="6">
    <source>
        <dbReference type="SAM" id="Phobius"/>
    </source>
</evidence>
<feature type="transmembrane region" description="Helical" evidence="6">
    <location>
        <begin position="33"/>
        <end position="52"/>
    </location>
</feature>
<gene>
    <name evidence="7" type="ORF">SAMN05660226_02705</name>
</gene>
<keyword evidence="8" id="KW-1185">Reference proteome</keyword>
<feature type="transmembrane region" description="Helical" evidence="6">
    <location>
        <begin position="106"/>
        <end position="129"/>
    </location>
</feature>